<reference evidence="1" key="1">
    <citation type="submission" date="2014-11" db="EMBL/GenBank/DDBJ databases">
        <authorList>
            <person name="Amaro Gonzalez C."/>
        </authorList>
    </citation>
    <scope>NUCLEOTIDE SEQUENCE</scope>
</reference>
<dbReference type="EMBL" id="GBXM01069246">
    <property type="protein sequence ID" value="JAH39331.1"/>
    <property type="molecule type" value="Transcribed_RNA"/>
</dbReference>
<sequence length="71" mass="8144">MLGVIVLLNVEAFDWISGFCSLENSPCCYCQQPRKSVHLNLMFIVLFQIYCAGVQRQNNRNCVTVPRLFTT</sequence>
<name>A0A0E9SDH6_ANGAN</name>
<evidence type="ECO:0000313" key="1">
    <source>
        <dbReference type="EMBL" id="JAH39331.1"/>
    </source>
</evidence>
<organism evidence="1">
    <name type="scientific">Anguilla anguilla</name>
    <name type="common">European freshwater eel</name>
    <name type="synonym">Muraena anguilla</name>
    <dbReference type="NCBI Taxonomy" id="7936"/>
    <lineage>
        <taxon>Eukaryota</taxon>
        <taxon>Metazoa</taxon>
        <taxon>Chordata</taxon>
        <taxon>Craniata</taxon>
        <taxon>Vertebrata</taxon>
        <taxon>Euteleostomi</taxon>
        <taxon>Actinopterygii</taxon>
        <taxon>Neopterygii</taxon>
        <taxon>Teleostei</taxon>
        <taxon>Anguilliformes</taxon>
        <taxon>Anguillidae</taxon>
        <taxon>Anguilla</taxon>
    </lineage>
</organism>
<accession>A0A0E9SDH6</accession>
<reference evidence="1" key="2">
    <citation type="journal article" date="2015" name="Fish Shellfish Immunol.">
        <title>Early steps in the European eel (Anguilla anguilla)-Vibrio vulnificus interaction in the gills: Role of the RtxA13 toxin.</title>
        <authorList>
            <person name="Callol A."/>
            <person name="Pajuelo D."/>
            <person name="Ebbesson L."/>
            <person name="Teles M."/>
            <person name="MacKenzie S."/>
            <person name="Amaro C."/>
        </authorList>
    </citation>
    <scope>NUCLEOTIDE SEQUENCE</scope>
</reference>
<dbReference type="AlphaFoldDB" id="A0A0E9SDH6"/>
<proteinExistence type="predicted"/>
<protein>
    <submittedName>
        <fullName evidence="1">Uncharacterized protein</fullName>
    </submittedName>
</protein>